<proteinExistence type="predicted"/>
<dbReference type="GeneID" id="136807996"/>
<dbReference type="RefSeq" id="XP_066920732.1">
    <property type="nucleotide sequence ID" value="XM_067064631.1"/>
</dbReference>
<evidence type="ECO:0000313" key="2">
    <source>
        <dbReference type="Proteomes" id="UP000594262"/>
    </source>
</evidence>
<dbReference type="InterPro" id="IPR033214">
    <property type="entry name" value="AKIP1"/>
</dbReference>
<dbReference type="GO" id="GO:1901222">
    <property type="term" value="P:regulation of non-canonical NF-kappaB signal transduction"/>
    <property type="evidence" value="ECO:0007669"/>
    <property type="project" value="InterPro"/>
</dbReference>
<dbReference type="Proteomes" id="UP000594262">
    <property type="component" value="Unplaced"/>
</dbReference>
<reference evidence="1" key="1">
    <citation type="submission" date="2021-01" db="UniProtKB">
        <authorList>
            <consortium name="EnsemblMetazoa"/>
        </authorList>
    </citation>
    <scope>IDENTIFICATION</scope>
</reference>
<dbReference type="PANTHER" id="PTHR14330">
    <property type="entry name" value="A-KINASE-INTERACTING PROTEIN 1"/>
    <property type="match status" value="1"/>
</dbReference>
<accession>A0A7M5UTS1</accession>
<dbReference type="AlphaFoldDB" id="A0A7M5UTS1"/>
<sequence length="156" mass="17938">MSCGRQGCSWLTCTLCRTSHQSAQTLQKASRRSIEWPTQIHQPPNEQDGSTNITIDDAFDDVLQYMTTTARQCKRYHRSTCRQFTRDSDLLHLKRYHQNHKTANYKSNPLQKTEEVNVEVAPGTYAISAGAWGSDRQHTHVIHIKDSQTVDLNFEM</sequence>
<dbReference type="GO" id="GO:0005654">
    <property type="term" value="C:nucleoplasm"/>
    <property type="evidence" value="ECO:0007669"/>
    <property type="project" value="TreeGrafter"/>
</dbReference>
<dbReference type="EnsemblMetazoa" id="CLYHEMT005685.1">
    <property type="protein sequence ID" value="CLYHEMP005685.1"/>
    <property type="gene ID" value="CLYHEMG005685"/>
</dbReference>
<dbReference type="OrthoDB" id="5945634at2759"/>
<dbReference type="PANTHER" id="PTHR14330:SF2">
    <property type="entry name" value="A-KINASE-INTERACTING PROTEIN 1"/>
    <property type="match status" value="1"/>
</dbReference>
<organism evidence="1 2">
    <name type="scientific">Clytia hemisphaerica</name>
    <dbReference type="NCBI Taxonomy" id="252671"/>
    <lineage>
        <taxon>Eukaryota</taxon>
        <taxon>Metazoa</taxon>
        <taxon>Cnidaria</taxon>
        <taxon>Hydrozoa</taxon>
        <taxon>Hydroidolina</taxon>
        <taxon>Leptothecata</taxon>
        <taxon>Obeliida</taxon>
        <taxon>Clytiidae</taxon>
        <taxon>Clytia</taxon>
    </lineage>
</organism>
<protein>
    <submittedName>
        <fullName evidence="1">Uncharacterized protein</fullName>
    </submittedName>
</protein>
<keyword evidence="2" id="KW-1185">Reference proteome</keyword>
<name>A0A7M5UTS1_9CNID</name>
<evidence type="ECO:0000313" key="1">
    <source>
        <dbReference type="EnsemblMetazoa" id="CLYHEMP005685.1"/>
    </source>
</evidence>